<comment type="caution">
    <text evidence="1">The sequence shown here is derived from an EMBL/GenBank/DDBJ whole genome shotgun (WGS) entry which is preliminary data.</text>
</comment>
<proteinExistence type="predicted"/>
<keyword evidence="2" id="KW-1185">Reference proteome</keyword>
<dbReference type="Proteomes" id="UP000765509">
    <property type="component" value="Unassembled WGS sequence"/>
</dbReference>
<sequence>MSTKALTCRQACWAEFNSGVHFTITYLPGRLATLSDALSRWDNMYPERGMDFISKIPQKFHQIINKDEITESRFFSIKVEIFSDLFDKIQKKVWQDNEYKEILMQLERGESVPDYSLEPQAKFLLFKYRVLISSNEELQLNILQKHHDSP</sequence>
<gene>
    <name evidence="1" type="ORF">O181_086378</name>
</gene>
<name>A0A9Q3FUX3_9BASI</name>
<dbReference type="AlphaFoldDB" id="A0A9Q3FUX3"/>
<accession>A0A9Q3FUX3</accession>
<evidence type="ECO:0000313" key="1">
    <source>
        <dbReference type="EMBL" id="MBW0546663.1"/>
    </source>
</evidence>
<evidence type="ECO:0000313" key="2">
    <source>
        <dbReference type="Proteomes" id="UP000765509"/>
    </source>
</evidence>
<reference evidence="1" key="1">
    <citation type="submission" date="2021-03" db="EMBL/GenBank/DDBJ databases">
        <title>Draft genome sequence of rust myrtle Austropuccinia psidii MF-1, a brazilian biotype.</title>
        <authorList>
            <person name="Quecine M.C."/>
            <person name="Pachon D.M.R."/>
            <person name="Bonatelli M.L."/>
            <person name="Correr F.H."/>
            <person name="Franceschini L.M."/>
            <person name="Leite T.F."/>
            <person name="Margarido G.R.A."/>
            <person name="Almeida C.A."/>
            <person name="Ferrarezi J.A."/>
            <person name="Labate C.A."/>
        </authorList>
    </citation>
    <scope>NUCLEOTIDE SEQUENCE</scope>
    <source>
        <strain evidence="1">MF-1</strain>
    </source>
</reference>
<dbReference type="OrthoDB" id="3250101at2759"/>
<dbReference type="EMBL" id="AVOT02051659">
    <property type="protein sequence ID" value="MBW0546663.1"/>
    <property type="molecule type" value="Genomic_DNA"/>
</dbReference>
<organism evidence="1 2">
    <name type="scientific">Austropuccinia psidii MF-1</name>
    <dbReference type="NCBI Taxonomy" id="1389203"/>
    <lineage>
        <taxon>Eukaryota</taxon>
        <taxon>Fungi</taxon>
        <taxon>Dikarya</taxon>
        <taxon>Basidiomycota</taxon>
        <taxon>Pucciniomycotina</taxon>
        <taxon>Pucciniomycetes</taxon>
        <taxon>Pucciniales</taxon>
        <taxon>Sphaerophragmiaceae</taxon>
        <taxon>Austropuccinia</taxon>
    </lineage>
</organism>
<protein>
    <submittedName>
        <fullName evidence="1">Uncharacterized protein</fullName>
    </submittedName>
</protein>